<keyword evidence="10" id="KW-0067">ATP-binding</keyword>
<dbReference type="Pfam" id="PF00570">
    <property type="entry name" value="HRDC"/>
    <property type="match status" value="1"/>
</dbReference>
<dbReference type="SMART" id="SM00490">
    <property type="entry name" value="HELICc"/>
    <property type="match status" value="1"/>
</dbReference>
<keyword evidence="6" id="KW-0227">DNA damage</keyword>
<dbReference type="InterPro" id="IPR010997">
    <property type="entry name" value="HRDC-like_sf"/>
</dbReference>
<keyword evidence="5" id="KW-0547">Nucleotide-binding</keyword>
<evidence type="ECO:0000259" key="19">
    <source>
        <dbReference type="PROSITE" id="PS51192"/>
    </source>
</evidence>
<comment type="similarity">
    <text evidence="3">Belongs to the helicase family. RecQ subfamily.</text>
</comment>
<evidence type="ECO:0000256" key="2">
    <source>
        <dbReference type="ARBA" id="ARBA00001947"/>
    </source>
</evidence>
<dbReference type="GO" id="GO:0003678">
    <property type="term" value="F:DNA helicase activity"/>
    <property type="evidence" value="ECO:0007669"/>
    <property type="project" value="UniProtKB-EC"/>
</dbReference>
<keyword evidence="4" id="KW-0479">Metal-binding</keyword>
<evidence type="ECO:0000256" key="12">
    <source>
        <dbReference type="ARBA" id="ARBA00023172"/>
    </source>
</evidence>
<keyword evidence="11" id="KW-0238">DNA-binding</keyword>
<dbReference type="CDD" id="cd18794">
    <property type="entry name" value="SF2_C_RecQ"/>
    <property type="match status" value="1"/>
</dbReference>
<gene>
    <name evidence="21" type="primary">recQ</name>
    <name evidence="21" type="ORF">SR882_08850</name>
</gene>
<dbReference type="InterPro" id="IPR018982">
    <property type="entry name" value="RQC_domain"/>
</dbReference>
<dbReference type="EC" id="5.6.2.4" evidence="16"/>
<dbReference type="InterPro" id="IPR006293">
    <property type="entry name" value="DNA_helicase_ATP-dep_RecQ_bac"/>
</dbReference>
<evidence type="ECO:0000256" key="6">
    <source>
        <dbReference type="ARBA" id="ARBA00022763"/>
    </source>
</evidence>
<evidence type="ECO:0000256" key="3">
    <source>
        <dbReference type="ARBA" id="ARBA00005446"/>
    </source>
</evidence>
<evidence type="ECO:0000256" key="17">
    <source>
        <dbReference type="SAM" id="MobiDB-lite"/>
    </source>
</evidence>
<dbReference type="NCBIfam" id="TIGR01389">
    <property type="entry name" value="recQ"/>
    <property type="match status" value="1"/>
</dbReference>
<feature type="region of interest" description="Disordered" evidence="17">
    <location>
        <begin position="507"/>
        <end position="531"/>
    </location>
</feature>
<sequence>MSKSPHEILNSVFGYQDFRPPQGEVIETVTSGRDALVLMPTGGGKSLCYQVPALSSPGTAIVVSPLIALMQDQVAALRQLGVAAAFLNSSLSAEQSREVIRQLHAGELDLLYLAPERLMTPAALERLAGLPINLIAIDEAHCVSQWGHDFRPEYIRLGELADHFPTVPRIALTATADEATREEIVNRLRLTNARRFVSGFDRPNIRYRISQGSGGSRDRLLRFIREEHANDAGIVYCLSRKKVEQTADWLEKQGLVALPYHAGLSAEHRRTVQERFLAEEGVIVVATIAFGMGIDKPDVRFVAHLNLPKSIEAYYQETGRAGRDGLPADAWMDYGLQDVLTLRQMMAGSEADERIKRIERAKLDAMLGLTEETRCRRQSLLGYFGETLAEPCGNCDNCLEPPETWDATEAAQKALSCIHRTGQRFGVNYLVSVLRGEADDRMRRFGHDQISTFGIGGELSATGWRGLFRQLIARGLIAVDAEGHGGLHLDPSARAVLHGEETLHLRPEKKRTAGRRGAKPGSAPVPTEDEPLWDSLRAHRKRLSEEQGIPPYMVFSDATLKHMLEIRPTQLDEMAAVSGVGEHKLEKYGEGFLRILQAHAG</sequence>
<evidence type="ECO:0000256" key="4">
    <source>
        <dbReference type="ARBA" id="ARBA00022723"/>
    </source>
</evidence>
<evidence type="ECO:0000259" key="18">
    <source>
        <dbReference type="PROSITE" id="PS50967"/>
    </source>
</evidence>
<evidence type="ECO:0000256" key="10">
    <source>
        <dbReference type="ARBA" id="ARBA00022840"/>
    </source>
</evidence>
<evidence type="ECO:0000259" key="20">
    <source>
        <dbReference type="PROSITE" id="PS51194"/>
    </source>
</evidence>
<dbReference type="PROSITE" id="PS50967">
    <property type="entry name" value="HRDC"/>
    <property type="match status" value="1"/>
</dbReference>
<keyword evidence="14" id="KW-0413">Isomerase</keyword>
<feature type="compositionally biased region" description="Basic residues" evidence="17">
    <location>
        <begin position="507"/>
        <end position="518"/>
    </location>
</feature>
<feature type="domain" description="Helicase ATP-binding" evidence="19">
    <location>
        <begin position="26"/>
        <end position="194"/>
    </location>
</feature>
<dbReference type="SUPFAM" id="SSF47819">
    <property type="entry name" value="HRDC-like"/>
    <property type="match status" value="1"/>
</dbReference>
<dbReference type="InterPro" id="IPR011545">
    <property type="entry name" value="DEAD/DEAH_box_helicase_dom"/>
</dbReference>
<dbReference type="EMBL" id="CP140153">
    <property type="protein sequence ID" value="WQH15861.1"/>
    <property type="molecule type" value="Genomic_DNA"/>
</dbReference>
<keyword evidence="7 21" id="KW-0378">Hydrolase</keyword>
<dbReference type="PROSITE" id="PS51194">
    <property type="entry name" value="HELICASE_CTER"/>
    <property type="match status" value="1"/>
</dbReference>
<evidence type="ECO:0000256" key="16">
    <source>
        <dbReference type="NCBIfam" id="TIGR01389"/>
    </source>
</evidence>
<dbReference type="InterPro" id="IPR004589">
    <property type="entry name" value="DNA_helicase_ATP-dep_RecQ"/>
</dbReference>
<evidence type="ECO:0000256" key="8">
    <source>
        <dbReference type="ARBA" id="ARBA00022806"/>
    </source>
</evidence>
<keyword evidence="9" id="KW-0862">Zinc</keyword>
<dbReference type="Gene3D" id="1.10.150.80">
    <property type="entry name" value="HRDC domain"/>
    <property type="match status" value="1"/>
</dbReference>
<dbReference type="Gene3D" id="1.10.10.10">
    <property type="entry name" value="Winged helix-like DNA-binding domain superfamily/Winged helix DNA-binding domain"/>
    <property type="match status" value="1"/>
</dbReference>
<keyword evidence="13" id="KW-0234">DNA repair</keyword>
<evidence type="ECO:0000256" key="13">
    <source>
        <dbReference type="ARBA" id="ARBA00023204"/>
    </source>
</evidence>
<feature type="domain" description="HRDC" evidence="18">
    <location>
        <begin position="526"/>
        <end position="601"/>
    </location>
</feature>
<organism evidence="21 22">
    <name type="scientific">Guyparkeria halophila</name>
    <dbReference type="NCBI Taxonomy" id="47960"/>
    <lineage>
        <taxon>Bacteria</taxon>
        <taxon>Pseudomonadati</taxon>
        <taxon>Pseudomonadota</taxon>
        <taxon>Gammaproteobacteria</taxon>
        <taxon>Chromatiales</taxon>
        <taxon>Thioalkalibacteraceae</taxon>
        <taxon>Guyparkeria</taxon>
    </lineage>
</organism>
<dbReference type="PANTHER" id="PTHR13710">
    <property type="entry name" value="DNA HELICASE RECQ FAMILY MEMBER"/>
    <property type="match status" value="1"/>
</dbReference>
<proteinExistence type="inferred from homology"/>
<keyword evidence="12" id="KW-0233">DNA recombination</keyword>
<evidence type="ECO:0000256" key="11">
    <source>
        <dbReference type="ARBA" id="ARBA00023125"/>
    </source>
</evidence>
<name>A0ABZ0YV12_9GAMM</name>
<reference evidence="21 22" key="1">
    <citation type="submission" date="2023-11" db="EMBL/GenBank/DDBJ databases">
        <title>MicrobeMod: A computational toolkit for identifying prokaryotic methylation and restriction-modification with nanopore sequencing.</title>
        <authorList>
            <person name="Crits-Christoph A."/>
            <person name="Kang S.C."/>
            <person name="Lee H."/>
            <person name="Ostrov N."/>
        </authorList>
    </citation>
    <scope>NUCLEOTIDE SEQUENCE [LARGE SCALE GENOMIC DNA]</scope>
    <source>
        <strain evidence="21 22">ATCC 49870</strain>
    </source>
</reference>
<dbReference type="InterPro" id="IPR002121">
    <property type="entry name" value="HRDC_dom"/>
</dbReference>
<dbReference type="CDD" id="cd17920">
    <property type="entry name" value="DEXHc_RecQ"/>
    <property type="match status" value="1"/>
</dbReference>
<dbReference type="InterPro" id="IPR014001">
    <property type="entry name" value="Helicase_ATP-bd"/>
</dbReference>
<dbReference type="SMART" id="SM00487">
    <property type="entry name" value="DEXDc"/>
    <property type="match status" value="1"/>
</dbReference>
<protein>
    <recommendedName>
        <fullName evidence="16">DNA helicase RecQ</fullName>
        <ecNumber evidence="16">5.6.2.4</ecNumber>
    </recommendedName>
</protein>
<accession>A0ABZ0YV12</accession>
<feature type="domain" description="Helicase C-terminal" evidence="20">
    <location>
        <begin position="216"/>
        <end position="366"/>
    </location>
</feature>
<comment type="cofactor">
    <cofactor evidence="2">
        <name>Zn(2+)</name>
        <dbReference type="ChEBI" id="CHEBI:29105"/>
    </cofactor>
</comment>
<dbReference type="InterPro" id="IPR044876">
    <property type="entry name" value="HRDC_dom_sf"/>
</dbReference>
<evidence type="ECO:0000313" key="22">
    <source>
        <dbReference type="Proteomes" id="UP001327459"/>
    </source>
</evidence>
<dbReference type="Gene3D" id="3.40.50.300">
    <property type="entry name" value="P-loop containing nucleotide triphosphate hydrolases"/>
    <property type="match status" value="2"/>
</dbReference>
<dbReference type="Pfam" id="PF00271">
    <property type="entry name" value="Helicase_C"/>
    <property type="match status" value="1"/>
</dbReference>
<dbReference type="Pfam" id="PF09382">
    <property type="entry name" value="RQC"/>
    <property type="match status" value="1"/>
</dbReference>
<comment type="catalytic activity">
    <reaction evidence="15">
        <text>Couples ATP hydrolysis with the unwinding of duplex DNA by translocating in the 3'-5' direction.</text>
        <dbReference type="EC" id="5.6.2.4"/>
    </reaction>
</comment>
<dbReference type="InterPro" id="IPR032284">
    <property type="entry name" value="RecQ_Zn-bd"/>
</dbReference>
<dbReference type="SMART" id="SM00341">
    <property type="entry name" value="HRDC"/>
    <property type="match status" value="1"/>
</dbReference>
<dbReference type="PANTHER" id="PTHR13710:SF105">
    <property type="entry name" value="ATP-DEPENDENT DNA HELICASE Q1"/>
    <property type="match status" value="1"/>
</dbReference>
<dbReference type="InterPro" id="IPR036388">
    <property type="entry name" value="WH-like_DNA-bd_sf"/>
</dbReference>
<dbReference type="SMART" id="SM00956">
    <property type="entry name" value="RQC"/>
    <property type="match status" value="1"/>
</dbReference>
<dbReference type="InterPro" id="IPR001650">
    <property type="entry name" value="Helicase_C-like"/>
</dbReference>
<dbReference type="Pfam" id="PF16124">
    <property type="entry name" value="RecQ_Zn_bind"/>
    <property type="match status" value="1"/>
</dbReference>
<keyword evidence="22" id="KW-1185">Reference proteome</keyword>
<evidence type="ECO:0000256" key="9">
    <source>
        <dbReference type="ARBA" id="ARBA00022833"/>
    </source>
</evidence>
<dbReference type="InterPro" id="IPR027417">
    <property type="entry name" value="P-loop_NTPase"/>
</dbReference>
<keyword evidence="8 21" id="KW-0347">Helicase</keyword>
<evidence type="ECO:0000313" key="21">
    <source>
        <dbReference type="EMBL" id="WQH15861.1"/>
    </source>
</evidence>
<evidence type="ECO:0000256" key="15">
    <source>
        <dbReference type="ARBA" id="ARBA00034617"/>
    </source>
</evidence>
<evidence type="ECO:0000256" key="7">
    <source>
        <dbReference type="ARBA" id="ARBA00022801"/>
    </source>
</evidence>
<dbReference type="Pfam" id="PF00270">
    <property type="entry name" value="DEAD"/>
    <property type="match status" value="1"/>
</dbReference>
<dbReference type="NCBIfam" id="TIGR00614">
    <property type="entry name" value="recQ_fam"/>
    <property type="match status" value="1"/>
</dbReference>
<evidence type="ECO:0000256" key="5">
    <source>
        <dbReference type="ARBA" id="ARBA00022741"/>
    </source>
</evidence>
<dbReference type="SUPFAM" id="SSF52540">
    <property type="entry name" value="P-loop containing nucleoside triphosphate hydrolases"/>
    <property type="match status" value="2"/>
</dbReference>
<dbReference type="Proteomes" id="UP001327459">
    <property type="component" value="Chromosome"/>
</dbReference>
<evidence type="ECO:0000256" key="1">
    <source>
        <dbReference type="ARBA" id="ARBA00001946"/>
    </source>
</evidence>
<comment type="cofactor">
    <cofactor evidence="1">
        <name>Mg(2+)</name>
        <dbReference type="ChEBI" id="CHEBI:18420"/>
    </cofactor>
</comment>
<dbReference type="GO" id="GO:0016787">
    <property type="term" value="F:hydrolase activity"/>
    <property type="evidence" value="ECO:0007669"/>
    <property type="project" value="UniProtKB-KW"/>
</dbReference>
<dbReference type="PROSITE" id="PS51192">
    <property type="entry name" value="HELICASE_ATP_BIND_1"/>
    <property type="match status" value="1"/>
</dbReference>
<evidence type="ECO:0000256" key="14">
    <source>
        <dbReference type="ARBA" id="ARBA00023235"/>
    </source>
</evidence>